<sequence length="596" mass="66161">MTTAAASASHHLSPAFPGRAPWGTAGKLRAWQQGAMEKYLQTQPRDFLAVATPGAGKTTFALTLASWLLHHHVVQQVTVVAPTEHLKKQWAEAAARIGIKLDPEYSAGPVGKDYHGVAVTYAGVGVRPMLHRNRSEQRKTLVILDEIHHAGDSKSWGEACLEAFEPATRRLALTGTPFRSDTNPIPFVAYEEGDDGIRRSAADYTYGYGSALRDNVVRPVIFLSYSGNMRWRTKAGDEIEARLGEPMTKDAISQAWRTALDPRGEWMPSVLRAADQRLTEVRKSVPDAGALVIAADQDSARAYAKLIREITGSKPTVVLSDDTGASKRIDEFSSSDDRWMVAVRMVSEGVDVPRLAVGVYATTISTPLFFAQAVGRFVRSRRRGETASVFLPTVPDLLTFANEMERERDHVLDRPKKEGEEDPYAESEQEMDEANRQEDEDTGEDMLPFEALQSDAVFDRVTYNGADFGMQAHPGSEEEQDYLGIPGLLEPDQVELLLQKRQARQIAHSRKKPDTEADLLELPAERRPVVSHKEMMELRRQLNNMVGAYVHQSGKPHGVIHTELRRVCGGPPAAEATPGQLRQRIAKVQEWATRMR</sequence>
<reference evidence="4" key="1">
    <citation type="submission" date="2016-10" db="EMBL/GenBank/DDBJ databases">
        <authorList>
            <person name="Varghese N."/>
            <person name="Submissions S."/>
        </authorList>
    </citation>
    <scope>NUCLEOTIDE SEQUENCE [LARGE SCALE GENOMIC DNA]</scope>
    <source>
        <strain evidence="4">CGMCC 4.3504</strain>
    </source>
</reference>
<keyword evidence="3" id="KW-0378">Hydrolase</keyword>
<name>A0A1G6I497_9ACTN</name>
<keyword evidence="3" id="KW-0347">Helicase</keyword>
<gene>
    <name evidence="3" type="ORF">SAMN05216505_10158</name>
</gene>
<dbReference type="InterPro" id="IPR027417">
    <property type="entry name" value="P-loop_NTPase"/>
</dbReference>
<dbReference type="InterPro" id="IPR006935">
    <property type="entry name" value="Helicase/UvrB_N"/>
</dbReference>
<evidence type="ECO:0000313" key="3">
    <source>
        <dbReference type="EMBL" id="SDC01389.1"/>
    </source>
</evidence>
<dbReference type="Proteomes" id="UP000182100">
    <property type="component" value="Unassembled WGS sequence"/>
</dbReference>
<accession>A0A1G6I497</accession>
<protein>
    <submittedName>
        <fullName evidence="3">Superfamily II DNA or RNA helicase</fullName>
    </submittedName>
</protein>
<dbReference type="GO" id="GO:0005524">
    <property type="term" value="F:ATP binding"/>
    <property type="evidence" value="ECO:0007669"/>
    <property type="project" value="InterPro"/>
</dbReference>
<dbReference type="GO" id="GO:0003677">
    <property type="term" value="F:DNA binding"/>
    <property type="evidence" value="ECO:0007669"/>
    <property type="project" value="InterPro"/>
</dbReference>
<dbReference type="PANTHER" id="PTHR47396:SF2">
    <property type="entry name" value="HELICASE ATP-BINDING DOMAIN-CONTAINING PROTEIN"/>
    <property type="match status" value="1"/>
</dbReference>
<keyword evidence="3" id="KW-0547">Nucleotide-binding</keyword>
<dbReference type="Pfam" id="PF04851">
    <property type="entry name" value="ResIII"/>
    <property type="match status" value="1"/>
</dbReference>
<dbReference type="EMBL" id="FMZK01000001">
    <property type="protein sequence ID" value="SDC01389.1"/>
    <property type="molecule type" value="Genomic_DNA"/>
</dbReference>
<dbReference type="SMART" id="SM00487">
    <property type="entry name" value="DEXDc"/>
    <property type="match status" value="1"/>
</dbReference>
<dbReference type="PROSITE" id="PS51192">
    <property type="entry name" value="HELICASE_ATP_BIND_1"/>
    <property type="match status" value="1"/>
</dbReference>
<keyword evidence="3" id="KW-0067">ATP-binding</keyword>
<dbReference type="GO" id="GO:0005829">
    <property type="term" value="C:cytosol"/>
    <property type="evidence" value="ECO:0007669"/>
    <property type="project" value="TreeGrafter"/>
</dbReference>
<feature type="region of interest" description="Disordered" evidence="1">
    <location>
        <begin position="406"/>
        <end position="442"/>
    </location>
</feature>
<dbReference type="InterPro" id="IPR050742">
    <property type="entry name" value="Helicase_Restrict-Modif_Enz"/>
</dbReference>
<dbReference type="GO" id="GO:0016787">
    <property type="term" value="F:hydrolase activity"/>
    <property type="evidence" value="ECO:0007669"/>
    <property type="project" value="InterPro"/>
</dbReference>
<feature type="compositionally biased region" description="Basic and acidic residues" evidence="1">
    <location>
        <begin position="406"/>
        <end position="419"/>
    </location>
</feature>
<dbReference type="GO" id="GO:0004386">
    <property type="term" value="F:helicase activity"/>
    <property type="evidence" value="ECO:0007669"/>
    <property type="project" value="UniProtKB-KW"/>
</dbReference>
<dbReference type="RefSeq" id="WP_055572603.1">
    <property type="nucleotide sequence ID" value="NZ_FMZK01000001.1"/>
</dbReference>
<dbReference type="PANTHER" id="PTHR47396">
    <property type="entry name" value="TYPE I RESTRICTION ENZYME ECOKI R PROTEIN"/>
    <property type="match status" value="1"/>
</dbReference>
<feature type="compositionally biased region" description="Acidic residues" evidence="1">
    <location>
        <begin position="420"/>
        <end position="442"/>
    </location>
</feature>
<proteinExistence type="predicted"/>
<evidence type="ECO:0000259" key="2">
    <source>
        <dbReference type="PROSITE" id="PS51192"/>
    </source>
</evidence>
<organism evidence="3 4">
    <name type="scientific">Streptomyces prasinopilosus</name>
    <dbReference type="NCBI Taxonomy" id="67344"/>
    <lineage>
        <taxon>Bacteria</taxon>
        <taxon>Bacillati</taxon>
        <taxon>Actinomycetota</taxon>
        <taxon>Actinomycetes</taxon>
        <taxon>Kitasatosporales</taxon>
        <taxon>Streptomycetaceae</taxon>
        <taxon>Streptomyces</taxon>
    </lineage>
</organism>
<dbReference type="SUPFAM" id="SSF52540">
    <property type="entry name" value="P-loop containing nucleoside triphosphate hydrolases"/>
    <property type="match status" value="2"/>
</dbReference>
<dbReference type="Gene3D" id="3.40.50.300">
    <property type="entry name" value="P-loop containing nucleotide triphosphate hydrolases"/>
    <property type="match status" value="2"/>
</dbReference>
<dbReference type="STRING" id="67344.SAMN05216505_10158"/>
<dbReference type="AlphaFoldDB" id="A0A1G6I497"/>
<evidence type="ECO:0000313" key="4">
    <source>
        <dbReference type="Proteomes" id="UP000182100"/>
    </source>
</evidence>
<dbReference type="InterPro" id="IPR014001">
    <property type="entry name" value="Helicase_ATP-bd"/>
</dbReference>
<evidence type="ECO:0000256" key="1">
    <source>
        <dbReference type="SAM" id="MobiDB-lite"/>
    </source>
</evidence>
<feature type="domain" description="Helicase ATP-binding" evidence="2">
    <location>
        <begin position="38"/>
        <end position="195"/>
    </location>
</feature>
<keyword evidence="4" id="KW-1185">Reference proteome</keyword>